<evidence type="ECO:0000256" key="1">
    <source>
        <dbReference type="ARBA" id="ARBA00004496"/>
    </source>
</evidence>
<comment type="subcellular location">
    <subcellularLocation>
        <location evidence="1 10">Cytoplasm</location>
    </subcellularLocation>
</comment>
<evidence type="ECO:0000313" key="12">
    <source>
        <dbReference type="EMBL" id="ANE42028.1"/>
    </source>
</evidence>
<dbReference type="PROSITE" id="PS50861">
    <property type="entry name" value="AA_TRNA_LIGASE_II_GLYAB"/>
    <property type="match status" value="1"/>
</dbReference>
<reference evidence="12 14" key="1">
    <citation type="submission" date="2014-08" db="EMBL/GenBank/DDBJ databases">
        <title>Fervidobacterium pennivorans DYC genome.</title>
        <authorList>
            <person name="Wushke S."/>
        </authorList>
    </citation>
    <scope>NUCLEOTIDE SEQUENCE [LARGE SCALE GENOMIC DNA]</scope>
    <source>
        <strain evidence="12 14">DYC</strain>
    </source>
</reference>
<keyword evidence="5 10" id="KW-0547">Nucleotide-binding</keyword>
<gene>
    <name evidence="10" type="primary">glyS</name>
    <name evidence="13" type="ORF">ENT72_02910</name>
    <name evidence="12" type="ORF">JM64_08885</name>
</gene>
<name>A0A172T4S1_FERPE</name>
<evidence type="ECO:0000256" key="9">
    <source>
        <dbReference type="ARBA" id="ARBA00047937"/>
    </source>
</evidence>
<evidence type="ECO:0000313" key="14">
    <source>
        <dbReference type="Proteomes" id="UP000077096"/>
    </source>
</evidence>
<dbReference type="Pfam" id="PF05746">
    <property type="entry name" value="DALR_1"/>
    <property type="match status" value="1"/>
</dbReference>
<dbReference type="GO" id="GO:0005829">
    <property type="term" value="C:cytosol"/>
    <property type="evidence" value="ECO:0007669"/>
    <property type="project" value="TreeGrafter"/>
</dbReference>
<evidence type="ECO:0000256" key="4">
    <source>
        <dbReference type="ARBA" id="ARBA00022598"/>
    </source>
</evidence>
<evidence type="ECO:0000256" key="5">
    <source>
        <dbReference type="ARBA" id="ARBA00022741"/>
    </source>
</evidence>
<dbReference type="InterPro" id="IPR008909">
    <property type="entry name" value="DALR_anticod-bd"/>
</dbReference>
<reference evidence="13" key="2">
    <citation type="journal article" date="2020" name="mSystems">
        <title>Genome- and Community-Level Interaction Insights into Carbon Utilization and Element Cycling Functions of Hydrothermarchaeota in Hydrothermal Sediment.</title>
        <authorList>
            <person name="Zhou Z."/>
            <person name="Liu Y."/>
            <person name="Xu W."/>
            <person name="Pan J."/>
            <person name="Luo Z.H."/>
            <person name="Li M."/>
        </authorList>
    </citation>
    <scope>NUCLEOTIDE SEQUENCE [LARGE SCALE GENOMIC DNA]</scope>
    <source>
        <strain evidence="13">SpSt-604</strain>
    </source>
</reference>
<evidence type="ECO:0000256" key="10">
    <source>
        <dbReference type="HAMAP-Rule" id="MF_00255"/>
    </source>
</evidence>
<keyword evidence="8 10" id="KW-0030">Aminoacyl-tRNA synthetase</keyword>
<evidence type="ECO:0000256" key="7">
    <source>
        <dbReference type="ARBA" id="ARBA00022917"/>
    </source>
</evidence>
<evidence type="ECO:0000256" key="6">
    <source>
        <dbReference type="ARBA" id="ARBA00022840"/>
    </source>
</evidence>
<feature type="domain" description="DALR anticodon binding" evidence="11">
    <location>
        <begin position="562"/>
        <end position="658"/>
    </location>
</feature>
<dbReference type="Pfam" id="PF02092">
    <property type="entry name" value="tRNA_synt_2f"/>
    <property type="match status" value="1"/>
</dbReference>
<keyword evidence="3 10" id="KW-0963">Cytoplasm</keyword>
<accession>A0A172T4S1</accession>
<keyword evidence="4 10" id="KW-0436">Ligase</keyword>
<dbReference type="EMBL" id="CP011393">
    <property type="protein sequence ID" value="ANE42028.1"/>
    <property type="molecule type" value="Genomic_DNA"/>
</dbReference>
<dbReference type="SUPFAM" id="SSF109604">
    <property type="entry name" value="HD-domain/PDEase-like"/>
    <property type="match status" value="1"/>
</dbReference>
<evidence type="ECO:0000256" key="3">
    <source>
        <dbReference type="ARBA" id="ARBA00022490"/>
    </source>
</evidence>
<dbReference type="NCBIfam" id="TIGR00211">
    <property type="entry name" value="glyS"/>
    <property type="match status" value="1"/>
</dbReference>
<organism evidence="12 14">
    <name type="scientific">Fervidobacterium pennivorans</name>
    <dbReference type="NCBI Taxonomy" id="93466"/>
    <lineage>
        <taxon>Bacteria</taxon>
        <taxon>Thermotogati</taxon>
        <taxon>Thermotogota</taxon>
        <taxon>Thermotogae</taxon>
        <taxon>Thermotogales</taxon>
        <taxon>Fervidobacteriaceae</taxon>
        <taxon>Fervidobacterium</taxon>
    </lineage>
</organism>
<keyword evidence="6 10" id="KW-0067">ATP-binding</keyword>
<dbReference type="InterPro" id="IPR015944">
    <property type="entry name" value="Gly-tRNA-synth_bsu"/>
</dbReference>
<comment type="catalytic activity">
    <reaction evidence="9 10">
        <text>tRNA(Gly) + glycine + ATP = glycyl-tRNA(Gly) + AMP + diphosphate</text>
        <dbReference type="Rhea" id="RHEA:16013"/>
        <dbReference type="Rhea" id="RHEA-COMP:9664"/>
        <dbReference type="Rhea" id="RHEA-COMP:9683"/>
        <dbReference type="ChEBI" id="CHEBI:30616"/>
        <dbReference type="ChEBI" id="CHEBI:33019"/>
        <dbReference type="ChEBI" id="CHEBI:57305"/>
        <dbReference type="ChEBI" id="CHEBI:78442"/>
        <dbReference type="ChEBI" id="CHEBI:78522"/>
        <dbReference type="ChEBI" id="CHEBI:456215"/>
        <dbReference type="EC" id="6.1.1.14"/>
    </reaction>
</comment>
<evidence type="ECO:0000256" key="8">
    <source>
        <dbReference type="ARBA" id="ARBA00023146"/>
    </source>
</evidence>
<dbReference type="PANTHER" id="PTHR30075">
    <property type="entry name" value="GLYCYL-TRNA SYNTHETASE"/>
    <property type="match status" value="1"/>
</dbReference>
<evidence type="ECO:0000313" key="13">
    <source>
        <dbReference type="EMBL" id="HGU41860.1"/>
    </source>
</evidence>
<dbReference type="GO" id="GO:0004820">
    <property type="term" value="F:glycine-tRNA ligase activity"/>
    <property type="evidence" value="ECO:0007669"/>
    <property type="project" value="UniProtKB-UniRule"/>
</dbReference>
<dbReference type="InterPro" id="IPR006194">
    <property type="entry name" value="Gly-tRNA-synth_heterodimer"/>
</dbReference>
<dbReference type="EMBL" id="DSZT01000086">
    <property type="protein sequence ID" value="HGU41860.1"/>
    <property type="molecule type" value="Genomic_DNA"/>
</dbReference>
<protein>
    <recommendedName>
        <fullName evidence="10">Glycine--tRNA ligase beta subunit</fullName>
        <ecNumber evidence="10">6.1.1.14</ecNumber>
    </recommendedName>
    <alternativeName>
        <fullName evidence="10">Glycyl-tRNA synthetase beta subunit</fullName>
        <shortName evidence="10">GlyRS</shortName>
    </alternativeName>
</protein>
<dbReference type="GO" id="GO:0005524">
    <property type="term" value="F:ATP binding"/>
    <property type="evidence" value="ECO:0007669"/>
    <property type="project" value="UniProtKB-UniRule"/>
</dbReference>
<comment type="subunit">
    <text evidence="10">Tetramer of two alpha and two beta subunits.</text>
</comment>
<dbReference type="Proteomes" id="UP000077096">
    <property type="component" value="Chromosome"/>
</dbReference>
<proteinExistence type="inferred from homology"/>
<dbReference type="EC" id="6.1.1.14" evidence="10"/>
<evidence type="ECO:0000259" key="11">
    <source>
        <dbReference type="Pfam" id="PF05746"/>
    </source>
</evidence>
<dbReference type="PRINTS" id="PR01045">
    <property type="entry name" value="TRNASYNTHGB"/>
</dbReference>
<dbReference type="HAMAP" id="MF_00255">
    <property type="entry name" value="Gly_tRNA_synth_beta"/>
    <property type="match status" value="1"/>
</dbReference>
<comment type="similarity">
    <text evidence="2 10">Belongs to the class-II aminoacyl-tRNA synthetase family.</text>
</comment>
<dbReference type="GO" id="GO:0006426">
    <property type="term" value="P:glycyl-tRNA aminoacylation"/>
    <property type="evidence" value="ECO:0007669"/>
    <property type="project" value="UniProtKB-UniRule"/>
</dbReference>
<dbReference type="OrthoDB" id="9775440at2"/>
<dbReference type="AlphaFoldDB" id="A0A172T4S1"/>
<dbReference type="GO" id="GO:0004814">
    <property type="term" value="F:arginine-tRNA ligase activity"/>
    <property type="evidence" value="ECO:0007669"/>
    <property type="project" value="InterPro"/>
</dbReference>
<sequence>MSEFLFEIGVEELPTTEVPGIIQQLSEKVPETLKSEGVQFENFEVFVAPRRFGFVLDGLSDTTPDRVVEKKGPAVNVAYDKDGQPTKALLGFLKSNESTLEDVKIVDNYVYITKIQKGIKTEEVLKKVVPQIIYSLKFRKPMKWGDGKYEFVRIPHHVLAVYDGRTLDMEIFGLKSSNKTIGHRFVKDDYFEVNSYKDYLEKMNNYYVIPQIEKRREFIVKQLEDFEKQGFEVDKDESLIEEVAILTEFPKMIQGEFLEKYLELPEELIRTTIKHHQRSFTVKRNGKTTNLFLAFIDMPEDVKGNARKGYERVINARLEDARYYYEKDIKVSLETFNEKLKEMVFQKELGTLYDKVQRIEKLSQRIIGVLGLEKKSGTILRTARLCKADIGSHVVYEFPELQGIMGRIYALKDGEPNDVAWGIEEHYSNNPTTIEGAVVGIADRIDTVVGNFVIGNIPSGSKDPYGLRSKVDDIYLIVEKFSWDLDLKPIIFAACEELNKELPGGLFEFFENRFELYNARLRYDIARAVRELWNKPLRGILSAQAIMELAGTDEFEHLLVGFERVHNISRKHESNYFDSAKFIQDEEKELFEKYLEVKPVVLDYIKHLNYKDALRKITELRPFIDKYFDKVFVMVEEEDIRLNRLGFLKTIDELFSEFGDLTLIEKKLQA</sequence>
<dbReference type="GO" id="GO:0006420">
    <property type="term" value="P:arginyl-tRNA aminoacylation"/>
    <property type="evidence" value="ECO:0007669"/>
    <property type="project" value="InterPro"/>
</dbReference>
<keyword evidence="7 10" id="KW-0648">Protein biosynthesis</keyword>
<dbReference type="PANTHER" id="PTHR30075:SF2">
    <property type="entry name" value="GLYCINE--TRNA LIGASE, CHLOROPLASTIC_MITOCHONDRIAL 2"/>
    <property type="match status" value="1"/>
</dbReference>
<evidence type="ECO:0000256" key="2">
    <source>
        <dbReference type="ARBA" id="ARBA00008226"/>
    </source>
</evidence>
<dbReference type="KEGG" id="fng:JM64_08885"/>
<dbReference type="PATRIC" id="fig|93466.3.peg.1862"/>